<keyword evidence="4" id="KW-0808">Transferase</keyword>
<evidence type="ECO:0000259" key="3">
    <source>
        <dbReference type="PROSITE" id="PS50109"/>
    </source>
</evidence>
<dbReference type="SUPFAM" id="SSF47384">
    <property type="entry name" value="Homodimeric domain of signal transducing histidine kinase"/>
    <property type="match status" value="1"/>
</dbReference>
<dbReference type="Gene3D" id="1.10.287.130">
    <property type="match status" value="1"/>
</dbReference>
<keyword evidence="4" id="KW-0418">Kinase</keyword>
<dbReference type="Gene3D" id="2.60.40.10">
    <property type="entry name" value="Immunoglobulins"/>
    <property type="match status" value="1"/>
</dbReference>
<evidence type="ECO:0000313" key="4">
    <source>
        <dbReference type="EMBL" id="EFK34865.1"/>
    </source>
</evidence>
<dbReference type="GeneID" id="93022284"/>
<dbReference type="SUPFAM" id="SSF55874">
    <property type="entry name" value="ATPase domain of HSP90 chaperone/DNA topoisomerase II/histidine kinase"/>
    <property type="match status" value="1"/>
</dbReference>
<dbReference type="InterPro" id="IPR015943">
    <property type="entry name" value="WD40/YVTN_repeat-like_dom_sf"/>
</dbReference>
<feature type="transmembrane region" description="Helical" evidence="2">
    <location>
        <begin position="718"/>
        <end position="741"/>
    </location>
</feature>
<evidence type="ECO:0000313" key="5">
    <source>
        <dbReference type="Proteomes" id="UP000002969"/>
    </source>
</evidence>
<keyword evidence="2" id="KW-1133">Transmembrane helix</keyword>
<dbReference type="InterPro" id="IPR003594">
    <property type="entry name" value="HATPase_dom"/>
</dbReference>
<name>A0ABN0APG9_CHRGE</name>
<reference evidence="4" key="1">
    <citation type="submission" date="2010-06" db="EMBL/GenBank/DDBJ databases">
        <authorList>
            <person name="Muzny D."/>
            <person name="Qin X."/>
            <person name="Buhay C."/>
            <person name="Dugan-Rocha S."/>
            <person name="Ding Y."/>
            <person name="Chen G."/>
            <person name="Hawes A."/>
            <person name="Holder M."/>
            <person name="Jhangiani S."/>
            <person name="Johnson A."/>
            <person name="Khan Z."/>
            <person name="Li Z."/>
            <person name="Liu W."/>
            <person name="Liu X."/>
            <person name="Perez L."/>
            <person name="Shen H."/>
            <person name="Wang Q."/>
            <person name="Watt J."/>
            <person name="Xi L."/>
            <person name="Xin Y."/>
            <person name="Zhou J."/>
            <person name="Deng J."/>
            <person name="Jiang H."/>
            <person name="Liu Y."/>
            <person name="Qu J."/>
            <person name="Song X.-Z."/>
            <person name="Zhang L."/>
            <person name="Villasana D."/>
            <person name="Johnson A."/>
            <person name="Liu J."/>
            <person name="Liyanage D."/>
            <person name="Lorensuhewa L."/>
            <person name="Robinson T."/>
            <person name="Song A."/>
            <person name="Song B.-B."/>
            <person name="Dinh H."/>
            <person name="Thornton R."/>
            <person name="Coyle M."/>
            <person name="Francisco L."/>
            <person name="Jackson L."/>
            <person name="Javaid M."/>
            <person name="Korchina V."/>
            <person name="Kovar C."/>
            <person name="Mata R."/>
            <person name="Mathew T."/>
            <person name="Ngo R."/>
            <person name="Nguyen L."/>
            <person name="Nguyen N."/>
            <person name="Okwuonu G."/>
            <person name="Ongeri F."/>
            <person name="Pham C."/>
            <person name="Simmons D."/>
            <person name="Wilczek-Boney K."/>
            <person name="Hale W."/>
            <person name="Jakkamsetti A."/>
            <person name="Pham P."/>
            <person name="Ruth R."/>
            <person name="San Lucas F."/>
            <person name="Warren J."/>
            <person name="Zhang J."/>
            <person name="Zhao Z."/>
            <person name="Zhou C."/>
            <person name="Zhu D."/>
            <person name="Lee S."/>
            <person name="Bess C."/>
            <person name="Blankenburg K."/>
            <person name="Forbes L."/>
            <person name="Fu Q."/>
            <person name="Gubbala S."/>
            <person name="Hirani K."/>
            <person name="Jayaseelan J.C."/>
            <person name="Lara F."/>
            <person name="Munidasa M."/>
            <person name="Palculict T."/>
            <person name="Patil S."/>
            <person name="Pu L.-L."/>
            <person name="Saada N."/>
            <person name="Tang L."/>
            <person name="Weissenberger G."/>
            <person name="Zhu Y."/>
            <person name="Hemphill L."/>
            <person name="Shang Y."/>
            <person name="Youmans B."/>
            <person name="Ayvaz T."/>
            <person name="Ross M."/>
            <person name="Santibanez J."/>
            <person name="Aqrawi P."/>
            <person name="Gross S."/>
            <person name="Joshi V."/>
            <person name="Fowler G."/>
            <person name="Nazareth L."/>
            <person name="Reid J."/>
            <person name="Worley K."/>
            <person name="Petrosino J."/>
            <person name="Highlander S."/>
            <person name="Gibbs R."/>
        </authorList>
    </citation>
    <scope>NUCLEOTIDE SEQUENCE [LARGE SCALE GENOMIC DNA]</scope>
    <source>
        <strain evidence="4">ATCC 35910</strain>
    </source>
</reference>
<dbReference type="SMART" id="SM00387">
    <property type="entry name" value="HATPase_c"/>
    <property type="match status" value="1"/>
</dbReference>
<protein>
    <submittedName>
        <fullName evidence="4">ATPase/histidine kinase/DNA gyrase B/HSP90 domain protein</fullName>
    </submittedName>
</protein>
<dbReference type="InterPro" id="IPR036097">
    <property type="entry name" value="HisK_dim/P_sf"/>
</dbReference>
<keyword evidence="5" id="KW-1185">Reference proteome</keyword>
<comment type="caution">
    <text evidence="4">The sequence shown here is derived from an EMBL/GenBank/DDBJ whole genome shotgun (WGS) entry which is preliminary data.</text>
</comment>
<dbReference type="SUPFAM" id="SSF63829">
    <property type="entry name" value="Calcium-dependent phosphotriesterase"/>
    <property type="match status" value="1"/>
</dbReference>
<dbReference type="Pfam" id="PF02518">
    <property type="entry name" value="HATPase_c"/>
    <property type="match status" value="1"/>
</dbReference>
<feature type="domain" description="Histidine kinase" evidence="3">
    <location>
        <begin position="793"/>
        <end position="1008"/>
    </location>
</feature>
<keyword evidence="2" id="KW-0472">Membrane</keyword>
<dbReference type="Gene3D" id="2.130.10.10">
    <property type="entry name" value="YVTN repeat-like/Quinoprotein amine dehydrogenase"/>
    <property type="match status" value="2"/>
</dbReference>
<dbReference type="Proteomes" id="UP000002969">
    <property type="component" value="Unassembled WGS sequence"/>
</dbReference>
<dbReference type="PANTHER" id="PTHR43547">
    <property type="entry name" value="TWO-COMPONENT HISTIDINE KINASE"/>
    <property type="match status" value="1"/>
</dbReference>
<gene>
    <name evidence="4" type="ORF">HMPREF0204_13934</name>
</gene>
<dbReference type="InterPro" id="IPR011110">
    <property type="entry name" value="Reg_prop"/>
</dbReference>
<dbReference type="Gene3D" id="3.30.565.10">
    <property type="entry name" value="Histidine kinase-like ATPase, C-terminal domain"/>
    <property type="match status" value="1"/>
</dbReference>
<keyword evidence="2" id="KW-0812">Transmembrane</keyword>
<dbReference type="PROSITE" id="PS50109">
    <property type="entry name" value="HIS_KIN"/>
    <property type="match status" value="1"/>
</dbReference>
<dbReference type="GO" id="GO:0016301">
    <property type="term" value="F:kinase activity"/>
    <property type="evidence" value="ECO:0007669"/>
    <property type="project" value="UniProtKB-KW"/>
</dbReference>
<sequence>MIGLLRRNILTVGFLFAFLLFYSQQYTEQVFNTDNGLPQNSVKDIIKDKYGFIWLTTENGIVRYDGLNFFVHKNFPLNSQRFTYFYGDPAKDSIFTPGDHGKTVLIHQKFPKVISPVKKSPTIIVKDNINYHLCISNYSYSPSPGVYFFMDFRKGRYLIAQNSFIYEDFRSKSQITLDVKPLYKNDPNAFTIGDVLFYIDRSAKKVKKIEEGKITGSYDLPVVADVRSKVFWNRTNGQGFVLNNDILYRLISNNGALTLSKLVRLEHISESNLMSIYYDEKYKKLYLGSSTDGLKIVSLTDFTSSKKSTPKSSAVFYAIQPYNDSCVINPAGEIYNRNGFIKSKNFEKNISYFFNFDKYGNIVTRREQTLFVYSKSSDFIHFQSISTGEDTVKDFFFDNGKYYVLAVKQKKGNTEFTGTLSIYEDWPFKSLKKKYLFASEPTKMVLTKSGDILVGTIKGLYRISVGHNKIYNLNGKNELSVRDIVHTADGNVWVTTLGKGFYLLKNDHLIKLPGDTEGNLLSPHTLLEDPNGYFWIPTNNGLYKIRESMLLKYVQNRSFKLNYYRYSKEAGFSTNEFNGGSNINGNKLKNGDFVLPSLSGLVFFNPLKVKSYYPAALYIERALVDDKERLFTNILNLSQENKRIELFIDVPYYANPDNIVIEAKVDDDRTSKWLSVGKDRKFILNNLGHGTHFLVVRMLVSDKQEYVFKKIKIIIPPFFYQTLWFKVIIVFLLLFLLYLSIRWRTSFHKKKNRELEAVIRSRTKALSQTVEDLEMTQIKLGKEIEQQKKLIGTITHDITTPLKFIALTSKEALDYDEKNAYRTERILNSIYKSSNQLYNFTKTLKEYADIYSEYRSDETDWYSFYDLVQEKKVLFDEIAANHNTAIINNVDKGLMIQISKNILAAIIHNLMDNSVKYTRSGTITINGSDEQEAVVLEIADTGIGMDDHKIEYYTKLQENIENEKLLLQKYGMGLHLILQLLQMLESKIIIRRNETKGTSFQLILKKTKK</sequence>
<dbReference type="Pfam" id="PF07494">
    <property type="entry name" value="Reg_prop"/>
    <property type="match status" value="1"/>
</dbReference>
<proteinExistence type="predicted"/>
<dbReference type="InterPro" id="IPR005467">
    <property type="entry name" value="His_kinase_dom"/>
</dbReference>
<accession>A0ABN0APG9</accession>
<dbReference type="InterPro" id="IPR013783">
    <property type="entry name" value="Ig-like_fold"/>
</dbReference>
<dbReference type="PANTHER" id="PTHR43547:SF2">
    <property type="entry name" value="HYBRID SIGNAL TRANSDUCTION HISTIDINE KINASE C"/>
    <property type="match status" value="1"/>
</dbReference>
<dbReference type="EMBL" id="ACKQ02000007">
    <property type="protein sequence ID" value="EFK34865.1"/>
    <property type="molecule type" value="Genomic_DNA"/>
</dbReference>
<dbReference type="InterPro" id="IPR036890">
    <property type="entry name" value="HATPase_C_sf"/>
</dbReference>
<evidence type="ECO:0000256" key="2">
    <source>
        <dbReference type="SAM" id="Phobius"/>
    </source>
</evidence>
<evidence type="ECO:0000256" key="1">
    <source>
        <dbReference type="ARBA" id="ARBA00022553"/>
    </source>
</evidence>
<keyword evidence="1" id="KW-0597">Phosphoprotein</keyword>
<organism evidence="4 5">
    <name type="scientific">Chryseobacterium gleum ATCC 35910</name>
    <dbReference type="NCBI Taxonomy" id="525257"/>
    <lineage>
        <taxon>Bacteria</taxon>
        <taxon>Pseudomonadati</taxon>
        <taxon>Bacteroidota</taxon>
        <taxon>Flavobacteriia</taxon>
        <taxon>Flavobacteriales</taxon>
        <taxon>Weeksellaceae</taxon>
        <taxon>Chryseobacterium group</taxon>
        <taxon>Chryseobacterium</taxon>
    </lineage>
</organism>
<dbReference type="RefSeq" id="WP_002979711.1">
    <property type="nucleotide sequence ID" value="NZ_GL379781.1"/>
</dbReference>